<proteinExistence type="predicted"/>
<organism evidence="1 2">
    <name type="scientific">Phytophthora fragariae</name>
    <dbReference type="NCBI Taxonomy" id="53985"/>
    <lineage>
        <taxon>Eukaryota</taxon>
        <taxon>Sar</taxon>
        <taxon>Stramenopiles</taxon>
        <taxon>Oomycota</taxon>
        <taxon>Peronosporomycetes</taxon>
        <taxon>Peronosporales</taxon>
        <taxon>Peronosporaceae</taxon>
        <taxon>Phytophthora</taxon>
    </lineage>
</organism>
<gene>
    <name evidence="1" type="ORF">PF010_g9568</name>
</gene>
<accession>A0A6G0LCE0</accession>
<reference evidence="1 2" key="1">
    <citation type="submission" date="2018-09" db="EMBL/GenBank/DDBJ databases">
        <title>Genomic investigation of the strawberry pathogen Phytophthora fragariae indicates pathogenicity is determined by transcriptional variation in three key races.</title>
        <authorList>
            <person name="Adams T.M."/>
            <person name="Armitage A.D."/>
            <person name="Sobczyk M.K."/>
            <person name="Bates H.J."/>
            <person name="Dunwell J.M."/>
            <person name="Nellist C.F."/>
            <person name="Harrison R.J."/>
        </authorList>
    </citation>
    <scope>NUCLEOTIDE SEQUENCE [LARGE SCALE GENOMIC DNA]</scope>
    <source>
        <strain evidence="1 2">ONT-3</strain>
    </source>
</reference>
<evidence type="ECO:0000313" key="1">
    <source>
        <dbReference type="EMBL" id="KAE9114831.1"/>
    </source>
</evidence>
<protein>
    <submittedName>
        <fullName evidence="1">Uncharacterized protein</fullName>
    </submittedName>
</protein>
<dbReference type="AlphaFoldDB" id="A0A6G0LCE0"/>
<comment type="caution">
    <text evidence="1">The sequence shown here is derived from an EMBL/GenBank/DDBJ whole genome shotgun (WGS) entry which is preliminary data.</text>
</comment>
<sequence>MGSKRPGGGVYIRQLPLKGVDPIVKIPEASLEVLVVML</sequence>
<dbReference type="EMBL" id="QXFX01000461">
    <property type="protein sequence ID" value="KAE9114831.1"/>
    <property type="molecule type" value="Genomic_DNA"/>
</dbReference>
<name>A0A6G0LCE0_9STRA</name>
<dbReference type="Proteomes" id="UP000488956">
    <property type="component" value="Unassembled WGS sequence"/>
</dbReference>
<evidence type="ECO:0000313" key="2">
    <source>
        <dbReference type="Proteomes" id="UP000488956"/>
    </source>
</evidence>